<dbReference type="OrthoDB" id="5195079at2"/>
<dbReference type="PANTHER" id="PTHR44154">
    <property type="entry name" value="QUINONE OXIDOREDUCTASE"/>
    <property type="match status" value="1"/>
</dbReference>
<evidence type="ECO:0000313" key="2">
    <source>
        <dbReference type="EMBL" id="RCG14067.1"/>
    </source>
</evidence>
<dbReference type="InterPro" id="IPR051603">
    <property type="entry name" value="Zinc-ADH_QOR/CCCR"/>
</dbReference>
<dbReference type="Gene3D" id="3.90.180.10">
    <property type="entry name" value="Medium-chain alcohol dehydrogenases, catalytic domain"/>
    <property type="match status" value="2"/>
</dbReference>
<evidence type="ECO:0008006" key="4">
    <source>
        <dbReference type="Google" id="ProtNLM"/>
    </source>
</evidence>
<evidence type="ECO:0000256" key="1">
    <source>
        <dbReference type="ARBA" id="ARBA00022857"/>
    </source>
</evidence>
<organism evidence="2 3">
    <name type="scientific">Streptomyces reniochalinae</name>
    <dbReference type="NCBI Taxonomy" id="2250578"/>
    <lineage>
        <taxon>Bacteria</taxon>
        <taxon>Bacillati</taxon>
        <taxon>Actinomycetota</taxon>
        <taxon>Actinomycetes</taxon>
        <taxon>Kitasatosporales</taxon>
        <taxon>Streptomycetaceae</taxon>
        <taxon>Streptomyces</taxon>
    </lineage>
</organism>
<dbReference type="EMBL" id="QOIM01000045">
    <property type="protein sequence ID" value="RCG14067.1"/>
    <property type="molecule type" value="Genomic_DNA"/>
</dbReference>
<keyword evidence="1" id="KW-0521">NADP</keyword>
<evidence type="ECO:0000313" key="3">
    <source>
        <dbReference type="Proteomes" id="UP000253507"/>
    </source>
</evidence>
<dbReference type="Pfam" id="PF13602">
    <property type="entry name" value="ADH_zinc_N_2"/>
    <property type="match status" value="1"/>
</dbReference>
<dbReference type="AlphaFoldDB" id="A0A367E9M8"/>
<name>A0A367E9M8_9ACTN</name>
<proteinExistence type="predicted"/>
<dbReference type="SUPFAM" id="SSF50129">
    <property type="entry name" value="GroES-like"/>
    <property type="match status" value="1"/>
</dbReference>
<protein>
    <recommendedName>
        <fullName evidence="4">Zinc-binding alcohol dehydrogenase family protein</fullName>
    </recommendedName>
</protein>
<accession>A0A367E9M8</accession>
<comment type="caution">
    <text evidence="2">The sequence shown here is derived from an EMBL/GenBank/DDBJ whole genome shotgun (WGS) entry which is preliminary data.</text>
</comment>
<dbReference type="PANTHER" id="PTHR44154:SF1">
    <property type="entry name" value="QUINONE OXIDOREDUCTASE"/>
    <property type="match status" value="1"/>
</dbReference>
<dbReference type="RefSeq" id="WP_114018799.1">
    <property type="nucleotide sequence ID" value="NZ_QOIM01000045.1"/>
</dbReference>
<keyword evidence="3" id="KW-1185">Reference proteome</keyword>
<gene>
    <name evidence="2" type="ORF">DQ392_29635</name>
</gene>
<reference evidence="2 3" key="1">
    <citation type="submission" date="2018-06" db="EMBL/GenBank/DDBJ databases">
        <title>Streptomyces reniochalinae sp. nov. and Streptomyces diacarnus sp. nov. from marine sponges.</title>
        <authorList>
            <person name="Li L."/>
        </authorList>
    </citation>
    <scope>NUCLEOTIDE SEQUENCE [LARGE SCALE GENOMIC DNA]</scope>
    <source>
        <strain evidence="2 3">LHW50302</strain>
    </source>
</reference>
<dbReference type="InterPro" id="IPR011032">
    <property type="entry name" value="GroES-like_sf"/>
</dbReference>
<dbReference type="Proteomes" id="UP000253507">
    <property type="component" value="Unassembled WGS sequence"/>
</dbReference>
<sequence length="132" mass="14027">MRAVQLERFGGPDVLRAVDLPGPVAGPGQVVIDVAYADVLFLETQVRRDEAFFTPPLPHVPGGAVGGRITGIEQVRFPPEQAEPLLDRALFEAAGGRLSPVVGQTLPLADAARAHATIEAREAWGKTLLTVE</sequence>